<name>A0A919Y5E2_9BACL</name>
<dbReference type="InterPro" id="IPR036388">
    <property type="entry name" value="WH-like_DNA-bd_sf"/>
</dbReference>
<dbReference type="SMART" id="SM00347">
    <property type="entry name" value="HTH_MARR"/>
    <property type="match status" value="1"/>
</dbReference>
<dbReference type="InterPro" id="IPR000835">
    <property type="entry name" value="HTH_MarR-typ"/>
</dbReference>
<dbReference type="AlphaFoldDB" id="A0A919Y5E2"/>
<dbReference type="PANTHER" id="PTHR42756:SF2">
    <property type="entry name" value="MARR FAMILY REGULATORY PROTEIN"/>
    <property type="match status" value="1"/>
</dbReference>
<dbReference type="Gene3D" id="1.10.10.10">
    <property type="entry name" value="Winged helix-like DNA-binding domain superfamily/Winged helix DNA-binding domain"/>
    <property type="match status" value="1"/>
</dbReference>
<keyword evidence="1" id="KW-0805">Transcription regulation</keyword>
<dbReference type="InterPro" id="IPR011991">
    <property type="entry name" value="ArsR-like_HTH"/>
</dbReference>
<keyword evidence="3" id="KW-0804">Transcription</keyword>
<dbReference type="InterPro" id="IPR023187">
    <property type="entry name" value="Tscrpt_reg_MarR-type_CS"/>
</dbReference>
<evidence type="ECO:0000313" key="5">
    <source>
        <dbReference type="EMBL" id="GIO42427.1"/>
    </source>
</evidence>
<dbReference type="Proteomes" id="UP000678895">
    <property type="component" value="Unassembled WGS sequence"/>
</dbReference>
<evidence type="ECO:0000259" key="4">
    <source>
        <dbReference type="PROSITE" id="PS50995"/>
    </source>
</evidence>
<dbReference type="PANTHER" id="PTHR42756">
    <property type="entry name" value="TRANSCRIPTIONAL REGULATOR, MARR"/>
    <property type="match status" value="1"/>
</dbReference>
<dbReference type="PRINTS" id="PR00598">
    <property type="entry name" value="HTHMARR"/>
</dbReference>
<dbReference type="PROSITE" id="PS01117">
    <property type="entry name" value="HTH_MARR_1"/>
    <property type="match status" value="1"/>
</dbReference>
<feature type="domain" description="HTH marR-type" evidence="4">
    <location>
        <begin position="1"/>
        <end position="134"/>
    </location>
</feature>
<comment type="caution">
    <text evidence="5">The sequence shown here is derived from an EMBL/GenBank/DDBJ whole genome shotgun (WGS) entry which is preliminary data.</text>
</comment>
<dbReference type="SUPFAM" id="SSF46785">
    <property type="entry name" value="Winged helix' DNA-binding domain"/>
    <property type="match status" value="1"/>
</dbReference>
<accession>A0A919Y5E2</accession>
<dbReference type="PROSITE" id="PS50995">
    <property type="entry name" value="HTH_MARR_2"/>
    <property type="match status" value="1"/>
</dbReference>
<sequence>MNSIGKLISYSNRIYQKHLSKRLKQINFGSGAHQSYLILVLKQPGLTQEQLTSEVKFDKATTARSVKQLEEAGYVERRVDEKDRRSYRLYPTAKAREIEPEMYKVLADLNEHLTRHLTPEEREQLSALLEKLYEGIKEESE</sequence>
<proteinExistence type="predicted"/>
<keyword evidence="2" id="KW-0238">DNA-binding</keyword>
<evidence type="ECO:0000313" key="6">
    <source>
        <dbReference type="Proteomes" id="UP000678895"/>
    </source>
</evidence>
<evidence type="ECO:0000256" key="1">
    <source>
        <dbReference type="ARBA" id="ARBA00023015"/>
    </source>
</evidence>
<keyword evidence="6" id="KW-1185">Reference proteome</keyword>
<dbReference type="Pfam" id="PF12802">
    <property type="entry name" value="MarR_2"/>
    <property type="match status" value="1"/>
</dbReference>
<reference evidence="5" key="1">
    <citation type="submission" date="2021-03" db="EMBL/GenBank/DDBJ databases">
        <title>Antimicrobial resistance genes in bacteria isolated from Japanese honey, and their potential for conferring macrolide and lincosamide resistance in the American foulbrood pathogen Paenibacillus larvae.</title>
        <authorList>
            <person name="Okamoto M."/>
            <person name="Kumagai M."/>
            <person name="Kanamori H."/>
            <person name="Takamatsu D."/>
        </authorList>
    </citation>
    <scope>NUCLEOTIDE SEQUENCE</scope>
    <source>
        <strain evidence="5">J41TS4</strain>
    </source>
</reference>
<dbReference type="InterPro" id="IPR036390">
    <property type="entry name" value="WH_DNA-bd_sf"/>
</dbReference>
<gene>
    <name evidence="5" type="ORF">J41TS4_21850</name>
</gene>
<organism evidence="5 6">
    <name type="scientific">Paenibacillus apis</name>
    <dbReference type="NCBI Taxonomy" id="1792174"/>
    <lineage>
        <taxon>Bacteria</taxon>
        <taxon>Bacillati</taxon>
        <taxon>Bacillota</taxon>
        <taxon>Bacilli</taxon>
        <taxon>Bacillales</taxon>
        <taxon>Paenibacillaceae</taxon>
        <taxon>Paenibacillus</taxon>
    </lineage>
</organism>
<evidence type="ECO:0000256" key="2">
    <source>
        <dbReference type="ARBA" id="ARBA00023125"/>
    </source>
</evidence>
<evidence type="ECO:0000256" key="3">
    <source>
        <dbReference type="ARBA" id="ARBA00023163"/>
    </source>
</evidence>
<dbReference type="GO" id="GO:0003700">
    <property type="term" value="F:DNA-binding transcription factor activity"/>
    <property type="evidence" value="ECO:0007669"/>
    <property type="project" value="InterPro"/>
</dbReference>
<dbReference type="CDD" id="cd00090">
    <property type="entry name" value="HTH_ARSR"/>
    <property type="match status" value="1"/>
</dbReference>
<protein>
    <submittedName>
        <fullName evidence="5">MarR family transcriptional regulator</fullName>
    </submittedName>
</protein>
<dbReference type="EMBL" id="BORS01000006">
    <property type="protein sequence ID" value="GIO42427.1"/>
    <property type="molecule type" value="Genomic_DNA"/>
</dbReference>
<dbReference type="RefSeq" id="WP_301627240.1">
    <property type="nucleotide sequence ID" value="NZ_BORS01000006.1"/>
</dbReference>
<dbReference type="GO" id="GO:0003677">
    <property type="term" value="F:DNA binding"/>
    <property type="evidence" value="ECO:0007669"/>
    <property type="project" value="UniProtKB-KW"/>
</dbReference>